<feature type="domain" description="Zn(2)-C6 fungal-type" evidence="3">
    <location>
        <begin position="34"/>
        <end position="57"/>
    </location>
</feature>
<comment type="caution">
    <text evidence="4">The sequence shown here is derived from an EMBL/GenBank/DDBJ whole genome shotgun (WGS) entry which is preliminary data.</text>
</comment>
<dbReference type="AlphaFoldDB" id="A0A8H3BL62"/>
<organism evidence="4 5">
    <name type="scientific">Rhizoctonia solani</name>
    <dbReference type="NCBI Taxonomy" id="456999"/>
    <lineage>
        <taxon>Eukaryota</taxon>
        <taxon>Fungi</taxon>
        <taxon>Dikarya</taxon>
        <taxon>Basidiomycota</taxon>
        <taxon>Agaricomycotina</taxon>
        <taxon>Agaricomycetes</taxon>
        <taxon>Cantharellales</taxon>
        <taxon>Ceratobasidiaceae</taxon>
        <taxon>Rhizoctonia</taxon>
    </lineage>
</organism>
<dbReference type="CDD" id="cd00067">
    <property type="entry name" value="GAL4"/>
    <property type="match status" value="1"/>
</dbReference>
<evidence type="ECO:0000256" key="1">
    <source>
        <dbReference type="ARBA" id="ARBA00004123"/>
    </source>
</evidence>
<dbReference type="Pfam" id="PF11951">
    <property type="entry name" value="Fungal_trans_2"/>
    <property type="match status" value="1"/>
</dbReference>
<proteinExistence type="predicted"/>
<evidence type="ECO:0000259" key="3">
    <source>
        <dbReference type="Pfam" id="PF00172"/>
    </source>
</evidence>
<name>A0A8H3BL62_9AGAM</name>
<evidence type="ECO:0000313" key="4">
    <source>
        <dbReference type="EMBL" id="CAE6460490.1"/>
    </source>
</evidence>
<comment type="subcellular location">
    <subcellularLocation>
        <location evidence="1">Nucleus</location>
    </subcellularLocation>
</comment>
<gene>
    <name evidence="4" type="ORF">RDB_LOCUS150048</name>
</gene>
<protein>
    <recommendedName>
        <fullName evidence="3">Zn(2)-C6 fungal-type domain-containing protein</fullName>
    </recommendedName>
</protein>
<sequence length="548" mass="62440">MGNHLRTTTSLACYRSDGVQTDSWARDEKLLDVHKKCDLKRPECDRCIKGGYECAYGPPGKPLVRAKKVETISAESVSNDLTYPAVSSDVSDHSTPSSYSGSPDITCDAVTIESMCNTEPIYDTFPPSNQLVLAGPQSVVPHDNLDVRISPGLSHLSSDSWRMINYLMTHFDRVPSITYFKPLHQQVVKYRETMLVRLQTSSITRRIKFISFKLYEAIAKGDDWRYRNIFTQWVNQFETELCSIWKSSVVPQAIQTRLLEAFEISYLKTMLLSNENSYPFLRWTAPTFLQTVYSDPTLWPPNHNSTLIPMAHILSSARCELGNFIIMDTLYSMAYNHPQLIEYDTAFTSLPDELYSCSWVHGCPTEFQLALAEINTCRDGKMTSTGRDWRAIEQSLLTWESRPTSQAAEWESWMVVAWLAVQESWRHALLAYLYMALCGASSDDPRVQASVRQILRIVKTVKKPERPVASVHFFAQYFIVGVCARTEAQRVLVRDKLTNMSESRNWLVHGNIFVPVLKHLWTGAGAGGRPIKWEDYAFSRERVLPVPV</sequence>
<dbReference type="EMBL" id="CAJMWW010000247">
    <property type="protein sequence ID" value="CAE6460490.1"/>
    <property type="molecule type" value="Genomic_DNA"/>
</dbReference>
<dbReference type="GO" id="GO:0005634">
    <property type="term" value="C:nucleus"/>
    <property type="evidence" value="ECO:0007669"/>
    <property type="project" value="UniProtKB-SubCell"/>
</dbReference>
<dbReference type="PANTHER" id="PTHR37534">
    <property type="entry name" value="TRANSCRIPTIONAL ACTIVATOR PROTEIN UGA3"/>
    <property type="match status" value="1"/>
</dbReference>
<dbReference type="Proteomes" id="UP000663841">
    <property type="component" value="Unassembled WGS sequence"/>
</dbReference>
<keyword evidence="2" id="KW-0539">Nucleus</keyword>
<dbReference type="InterPro" id="IPR021858">
    <property type="entry name" value="Fun_TF"/>
</dbReference>
<accession>A0A8H3BL62</accession>
<reference evidence="4" key="1">
    <citation type="submission" date="2021-01" db="EMBL/GenBank/DDBJ databases">
        <authorList>
            <person name="Kaushik A."/>
        </authorList>
    </citation>
    <scope>NUCLEOTIDE SEQUENCE</scope>
    <source>
        <strain evidence="4">AG3-T5</strain>
    </source>
</reference>
<dbReference type="GO" id="GO:0000981">
    <property type="term" value="F:DNA-binding transcription factor activity, RNA polymerase II-specific"/>
    <property type="evidence" value="ECO:0007669"/>
    <property type="project" value="InterPro"/>
</dbReference>
<evidence type="ECO:0000256" key="2">
    <source>
        <dbReference type="ARBA" id="ARBA00023242"/>
    </source>
</evidence>
<dbReference type="PANTHER" id="PTHR37534:SF46">
    <property type="entry name" value="ZN(II)2CYS6 TRANSCRIPTION FACTOR (EUROFUNG)"/>
    <property type="match status" value="1"/>
</dbReference>
<dbReference type="GO" id="GO:0008270">
    <property type="term" value="F:zinc ion binding"/>
    <property type="evidence" value="ECO:0007669"/>
    <property type="project" value="InterPro"/>
</dbReference>
<dbReference type="InterPro" id="IPR001138">
    <property type="entry name" value="Zn2Cys6_DnaBD"/>
</dbReference>
<dbReference type="Pfam" id="PF00172">
    <property type="entry name" value="Zn_clus"/>
    <property type="match status" value="1"/>
</dbReference>
<evidence type="ECO:0000313" key="5">
    <source>
        <dbReference type="Proteomes" id="UP000663841"/>
    </source>
</evidence>